<dbReference type="InParanoid" id="M7XA16"/>
<evidence type="ECO:0000313" key="1">
    <source>
        <dbReference type="EMBL" id="EMS31473.1"/>
    </source>
</evidence>
<proteinExistence type="predicted"/>
<name>M7XA16_9BACT</name>
<reference evidence="1" key="1">
    <citation type="submission" date="2013-01" db="EMBL/GenBank/DDBJ databases">
        <title>Genome assembly of Mariniradius saccharolyticus AK6.</title>
        <authorList>
            <person name="Vaidya B."/>
            <person name="Khatri I."/>
            <person name="Tanuku N.R.S."/>
            <person name="Subramanian S."/>
            <person name="Pinnaka A."/>
        </authorList>
    </citation>
    <scope>NUCLEOTIDE SEQUENCE [LARGE SCALE GENOMIC DNA]</scope>
    <source>
        <strain evidence="1">AK6</strain>
    </source>
</reference>
<keyword evidence="2" id="KW-1185">Reference proteome</keyword>
<gene>
    <name evidence="1" type="ORF">C943_02128</name>
</gene>
<dbReference type="OrthoDB" id="1450284at2"/>
<sequence length="307" mass="35822">MPSKTVIFLLFLTVLICHASYSQIRVKGRVFVKEDNEFLPGVIIQEWNVGNRDTTDIEGYFDFLLKKDSAVVLFHALGLKSEHVIVTKDTTLNVYLGWYDWYSKRLSVGTSYDLANNVFGFSLGNGFDEFPLYHFEDFDDRLLIKLTGNTDFNQDYGYGVKLGWTYLFRFFQVASIETRKFHYVENDFEFTEANLNLTFDPSKNGFPGLLVVMTGFQRLAGESNYGLGLGWQDANYRHGFHYGLMIGYWGDYFTYNVFLQGFLVRDHLAFKIDYERIDTYNMASIGLSYLFLRNAFKKKPMEFPYMR</sequence>
<dbReference type="Proteomes" id="UP000010953">
    <property type="component" value="Unassembled WGS sequence"/>
</dbReference>
<dbReference type="AlphaFoldDB" id="M7XA16"/>
<dbReference type="EMBL" id="AMZY02000019">
    <property type="protein sequence ID" value="EMS31473.1"/>
    <property type="molecule type" value="Genomic_DNA"/>
</dbReference>
<dbReference type="InterPro" id="IPR008969">
    <property type="entry name" value="CarboxyPept-like_regulatory"/>
</dbReference>
<dbReference type="SUPFAM" id="SSF49464">
    <property type="entry name" value="Carboxypeptidase regulatory domain-like"/>
    <property type="match status" value="1"/>
</dbReference>
<organism evidence="1 2">
    <name type="scientific">Mariniradius saccharolyticus AK6</name>
    <dbReference type="NCBI Taxonomy" id="1239962"/>
    <lineage>
        <taxon>Bacteria</taxon>
        <taxon>Pseudomonadati</taxon>
        <taxon>Bacteroidota</taxon>
        <taxon>Cytophagia</taxon>
        <taxon>Cytophagales</taxon>
        <taxon>Cyclobacteriaceae</taxon>
        <taxon>Mariniradius</taxon>
    </lineage>
</organism>
<comment type="caution">
    <text evidence="1">The sequence shown here is derived from an EMBL/GenBank/DDBJ whole genome shotgun (WGS) entry which is preliminary data.</text>
</comment>
<dbReference type="RefSeq" id="WP_008630684.1">
    <property type="nucleotide sequence ID" value="NZ_AMZY02000019.1"/>
</dbReference>
<evidence type="ECO:0000313" key="2">
    <source>
        <dbReference type="Proteomes" id="UP000010953"/>
    </source>
</evidence>
<accession>M7XA16</accession>
<dbReference type="STRING" id="1239962.C943_02128"/>
<protein>
    <submittedName>
        <fullName evidence="1">Uncharacterized protein</fullName>
    </submittedName>
</protein>